<comment type="similarity">
    <text evidence="2">Belongs to the major facilitator superfamily. Proton-dependent oligopeptide transporter (POT/PTR) (TC 2.A.17) family.</text>
</comment>
<dbReference type="OMA" id="HTIAMLA"/>
<feature type="transmembrane region" description="Helical" evidence="7">
    <location>
        <begin position="450"/>
        <end position="469"/>
    </location>
</feature>
<comment type="subcellular location">
    <subcellularLocation>
        <location evidence="1">Membrane</location>
        <topology evidence="1">Multi-pass membrane protein</topology>
    </subcellularLocation>
</comment>
<feature type="transmembrane region" description="Helical" evidence="7">
    <location>
        <begin position="368"/>
        <end position="388"/>
    </location>
</feature>
<feature type="transmembrane region" description="Helical" evidence="7">
    <location>
        <begin position="489"/>
        <end position="514"/>
    </location>
</feature>
<feature type="transmembrane region" description="Helical" evidence="7">
    <location>
        <begin position="88"/>
        <end position="107"/>
    </location>
</feature>
<reference evidence="9" key="1">
    <citation type="journal article" date="2017" name="Cell">
        <title>Insights into land plant evolution garnered from the Marchantia polymorpha genome.</title>
        <authorList>
            <person name="Bowman J.L."/>
            <person name="Kohchi T."/>
            <person name="Yamato K.T."/>
            <person name="Jenkins J."/>
            <person name="Shu S."/>
            <person name="Ishizaki K."/>
            <person name="Yamaoka S."/>
            <person name="Nishihama R."/>
            <person name="Nakamura Y."/>
            <person name="Berger F."/>
            <person name="Adam C."/>
            <person name="Aki S.S."/>
            <person name="Althoff F."/>
            <person name="Araki T."/>
            <person name="Arteaga-Vazquez M.A."/>
            <person name="Balasubrmanian S."/>
            <person name="Barry K."/>
            <person name="Bauer D."/>
            <person name="Boehm C.R."/>
            <person name="Briginshaw L."/>
            <person name="Caballero-Perez J."/>
            <person name="Catarino B."/>
            <person name="Chen F."/>
            <person name="Chiyoda S."/>
            <person name="Chovatia M."/>
            <person name="Davies K.M."/>
            <person name="Delmans M."/>
            <person name="Demura T."/>
            <person name="Dierschke T."/>
            <person name="Dolan L."/>
            <person name="Dorantes-Acosta A.E."/>
            <person name="Eklund D.M."/>
            <person name="Florent S.N."/>
            <person name="Flores-Sandoval E."/>
            <person name="Fujiyama A."/>
            <person name="Fukuzawa H."/>
            <person name="Galik B."/>
            <person name="Grimanelli D."/>
            <person name="Grimwood J."/>
            <person name="Grossniklaus U."/>
            <person name="Hamada T."/>
            <person name="Haseloff J."/>
            <person name="Hetherington A.J."/>
            <person name="Higo A."/>
            <person name="Hirakawa Y."/>
            <person name="Hundley H.N."/>
            <person name="Ikeda Y."/>
            <person name="Inoue K."/>
            <person name="Inoue S.I."/>
            <person name="Ishida S."/>
            <person name="Jia Q."/>
            <person name="Kakita M."/>
            <person name="Kanazawa T."/>
            <person name="Kawai Y."/>
            <person name="Kawashima T."/>
            <person name="Kennedy M."/>
            <person name="Kinose K."/>
            <person name="Kinoshita T."/>
            <person name="Kohara Y."/>
            <person name="Koide E."/>
            <person name="Komatsu K."/>
            <person name="Kopischke S."/>
            <person name="Kubo M."/>
            <person name="Kyozuka J."/>
            <person name="Lagercrantz U."/>
            <person name="Lin S.S."/>
            <person name="Lindquist E."/>
            <person name="Lipzen A.M."/>
            <person name="Lu C.W."/>
            <person name="De Luna E."/>
            <person name="Martienssen R.A."/>
            <person name="Minamino N."/>
            <person name="Mizutani M."/>
            <person name="Mizutani M."/>
            <person name="Mochizuki N."/>
            <person name="Monte I."/>
            <person name="Mosher R."/>
            <person name="Nagasaki H."/>
            <person name="Nakagami H."/>
            <person name="Naramoto S."/>
            <person name="Nishitani K."/>
            <person name="Ohtani M."/>
            <person name="Okamoto T."/>
            <person name="Okumura M."/>
            <person name="Phillips J."/>
            <person name="Pollak B."/>
            <person name="Reinders A."/>
            <person name="Rovekamp M."/>
            <person name="Sano R."/>
            <person name="Sawa S."/>
            <person name="Schmid M.W."/>
            <person name="Shirakawa M."/>
            <person name="Solano R."/>
            <person name="Spunde A."/>
            <person name="Suetsugu N."/>
            <person name="Sugano S."/>
            <person name="Sugiyama A."/>
            <person name="Sun R."/>
            <person name="Suzuki Y."/>
            <person name="Takenaka M."/>
            <person name="Takezawa D."/>
            <person name="Tomogane H."/>
            <person name="Tsuzuki M."/>
            <person name="Ueda T."/>
            <person name="Umeda M."/>
            <person name="Ward J.M."/>
            <person name="Watanabe Y."/>
            <person name="Yazaki K."/>
            <person name="Yokoyama R."/>
            <person name="Yoshitake Y."/>
            <person name="Yotsui I."/>
            <person name="Zachgo S."/>
            <person name="Schmutz J."/>
        </authorList>
    </citation>
    <scope>NUCLEOTIDE SEQUENCE [LARGE SCALE GENOMIC DNA]</scope>
    <source>
        <strain evidence="9">Tak-1</strain>
    </source>
</reference>
<dbReference type="Proteomes" id="UP000244005">
    <property type="component" value="Unassembled WGS sequence"/>
</dbReference>
<dbReference type="InterPro" id="IPR000109">
    <property type="entry name" value="POT_fam"/>
</dbReference>
<accession>A0A2R6WVN9</accession>
<feature type="transmembrane region" description="Helical" evidence="7">
    <location>
        <begin position="62"/>
        <end position="81"/>
    </location>
</feature>
<dbReference type="SUPFAM" id="SSF103473">
    <property type="entry name" value="MFS general substrate transporter"/>
    <property type="match status" value="1"/>
</dbReference>
<proteinExistence type="inferred from homology"/>
<feature type="transmembrane region" description="Helical" evidence="7">
    <location>
        <begin position="408"/>
        <end position="429"/>
    </location>
</feature>
<dbReference type="Gene3D" id="1.20.1250.20">
    <property type="entry name" value="MFS general substrate transporter like domains"/>
    <property type="match status" value="1"/>
</dbReference>
<dbReference type="InterPro" id="IPR036259">
    <property type="entry name" value="MFS_trans_sf"/>
</dbReference>
<keyword evidence="4 7" id="KW-1133">Transmembrane helix</keyword>
<dbReference type="EMBL" id="KZ772726">
    <property type="protein sequence ID" value="PTQ37916.1"/>
    <property type="molecule type" value="Genomic_DNA"/>
</dbReference>
<dbReference type="OrthoDB" id="8904098at2759"/>
<gene>
    <name evidence="8" type="ORF">MARPO_0054s0030</name>
</gene>
<evidence type="ECO:0000313" key="8">
    <source>
        <dbReference type="EMBL" id="PTQ37916.1"/>
    </source>
</evidence>
<name>A0A2R6WVN9_MARPO</name>
<organism evidence="8 9">
    <name type="scientific">Marchantia polymorpha</name>
    <name type="common">Common liverwort</name>
    <name type="synonym">Marchantia aquatica</name>
    <dbReference type="NCBI Taxonomy" id="3197"/>
    <lineage>
        <taxon>Eukaryota</taxon>
        <taxon>Viridiplantae</taxon>
        <taxon>Streptophyta</taxon>
        <taxon>Embryophyta</taxon>
        <taxon>Marchantiophyta</taxon>
        <taxon>Marchantiopsida</taxon>
        <taxon>Marchantiidae</taxon>
        <taxon>Marchantiales</taxon>
        <taxon>Marchantiaceae</taxon>
        <taxon>Marchantia</taxon>
    </lineage>
</organism>
<evidence type="ECO:0000256" key="2">
    <source>
        <dbReference type="ARBA" id="ARBA00005982"/>
    </source>
</evidence>
<sequence length="657" mass="73784">MSNRANMSRRDHPYHWKACLVIFACEVAERVAYYAISSTLTVYLTTVLQETVAEAARNYNNWAGTTFLTPFIGAFVADAFLGRYWTIVWSMIIYFLALVCVTVSMSFEPFKPPTCDHHLLTTMCDKPSVPQRVFFYGSLYLMALGAGGIKSCVTAFSADQFDDTDPGQKHERVSFMNWWWFSLSVGIMVSVAFFPWVQEQYGWVWVGAIPAGIVGFVTLTFIIAHPLYYHQTPSGSAFTRVFQVLVAAFKKRNLELQPNLHELFELSSDHSEVSSTPNYRFLHTTRLRCLDKAALPRYGATPSFGSRVDTSNWELCTVTQVEETKLLLGVLPIWTTNIMNSAVFAQVGTFFVNQATTMDRSLGKHFKAPAASLILFISLTIVIFLPLYDKVLVPLTRRCTGNPRGISMLQRIGVGLFLSTAAMVVAAVVERRRLEVASSHTSESPLPMSVFWLIPQYFMVGLYEVFIVVGQGEFFYQQAPPALRSLGTALFFGNVAVGSFISSILVTVVDYLSMKSSPEHISWVDNDLTRSHLDYFYWLLSVLNFAFFLLFLYCAKVYKYNYSVSPMRNAWPCTEEPPPTDTASYDSFDRDAQVVPSPGHTSRPDPPSQFFTGDSQTNRISHANGVDVHGSIDGSHHDFHGVVPCPRDPLQMKILTT</sequence>
<protein>
    <submittedName>
        <fullName evidence="8">Uncharacterized protein</fullName>
    </submittedName>
</protein>
<dbReference type="AlphaFoldDB" id="A0A2R6WVN9"/>
<dbReference type="Gramene" id="Mp4g15650.1">
    <property type="protein sequence ID" value="Mp4g15650.1.cds"/>
    <property type="gene ID" value="Mp4g15650"/>
</dbReference>
<keyword evidence="9" id="KW-1185">Reference proteome</keyword>
<evidence type="ECO:0000256" key="1">
    <source>
        <dbReference type="ARBA" id="ARBA00004141"/>
    </source>
</evidence>
<feature type="transmembrane region" description="Helical" evidence="7">
    <location>
        <begin position="535"/>
        <end position="553"/>
    </location>
</feature>
<feature type="transmembrane region" description="Helical" evidence="7">
    <location>
        <begin position="203"/>
        <end position="224"/>
    </location>
</feature>
<evidence type="ECO:0000256" key="4">
    <source>
        <dbReference type="ARBA" id="ARBA00022989"/>
    </source>
</evidence>
<keyword evidence="3 7" id="KW-0812">Transmembrane</keyword>
<dbReference type="GO" id="GO:0055085">
    <property type="term" value="P:transmembrane transport"/>
    <property type="evidence" value="ECO:0000318"/>
    <property type="project" value="GO_Central"/>
</dbReference>
<feature type="transmembrane region" description="Helical" evidence="7">
    <location>
        <begin position="178"/>
        <end position="197"/>
    </location>
</feature>
<evidence type="ECO:0000313" key="9">
    <source>
        <dbReference type="Proteomes" id="UP000244005"/>
    </source>
</evidence>
<feature type="transmembrane region" description="Helical" evidence="7">
    <location>
        <begin position="133"/>
        <end position="157"/>
    </location>
</feature>
<dbReference type="GO" id="GO:0016020">
    <property type="term" value="C:membrane"/>
    <property type="evidence" value="ECO:0000318"/>
    <property type="project" value="GO_Central"/>
</dbReference>
<dbReference type="GO" id="GO:0022857">
    <property type="term" value="F:transmembrane transporter activity"/>
    <property type="evidence" value="ECO:0000318"/>
    <property type="project" value="GO_Central"/>
</dbReference>
<evidence type="ECO:0000256" key="3">
    <source>
        <dbReference type="ARBA" id="ARBA00022692"/>
    </source>
</evidence>
<feature type="region of interest" description="Disordered" evidence="6">
    <location>
        <begin position="594"/>
        <end position="616"/>
    </location>
</feature>
<keyword evidence="5 7" id="KW-0472">Membrane</keyword>
<evidence type="ECO:0000256" key="6">
    <source>
        <dbReference type="SAM" id="MobiDB-lite"/>
    </source>
</evidence>
<evidence type="ECO:0000256" key="5">
    <source>
        <dbReference type="ARBA" id="ARBA00023136"/>
    </source>
</evidence>
<dbReference type="Pfam" id="PF00854">
    <property type="entry name" value="PTR2"/>
    <property type="match status" value="1"/>
</dbReference>
<dbReference type="PANTHER" id="PTHR11654">
    <property type="entry name" value="OLIGOPEPTIDE TRANSPORTER-RELATED"/>
    <property type="match status" value="1"/>
</dbReference>
<evidence type="ECO:0000256" key="7">
    <source>
        <dbReference type="SAM" id="Phobius"/>
    </source>
</evidence>